<dbReference type="OrthoDB" id="5372757at2"/>
<sequence length="233" mass="26178">MNNNMLLFITSGVISFCIYALIIITLVFTFFQALPTHYSAFKQSSISTQAISIEAIIDEKPTPAPPQNKQPAINNPKAGSGIKDIFSKVDSNVTPQNTPIGDNRDKVEQNSKEQKLKALQSSAQLLQNKLNALSNLTISTNANQNDGEYDQWYAQIEKMMLQQWQQTFYAQEKLQALVHIRIAENGNFSYKIVKYSGNATFDDSLKAMLEECTQIHFPPHPKGKKEIATTFKN</sequence>
<keyword evidence="2" id="KW-0472">Membrane</keyword>
<organism evidence="3 4">
    <name type="scientific">Helicobacter marmotae</name>
    <dbReference type="NCBI Taxonomy" id="152490"/>
    <lineage>
        <taxon>Bacteria</taxon>
        <taxon>Pseudomonadati</taxon>
        <taxon>Campylobacterota</taxon>
        <taxon>Epsilonproteobacteria</taxon>
        <taxon>Campylobacterales</taxon>
        <taxon>Helicobacteraceae</taxon>
        <taxon>Helicobacter</taxon>
    </lineage>
</organism>
<dbReference type="Pfam" id="PF13103">
    <property type="entry name" value="TonB_2"/>
    <property type="match status" value="1"/>
</dbReference>
<gene>
    <name evidence="3" type="ORF">CQA63_04105</name>
</gene>
<evidence type="ECO:0008006" key="5">
    <source>
        <dbReference type="Google" id="ProtNLM"/>
    </source>
</evidence>
<feature type="compositionally biased region" description="Basic and acidic residues" evidence="1">
    <location>
        <begin position="102"/>
        <end position="113"/>
    </location>
</feature>
<evidence type="ECO:0000313" key="4">
    <source>
        <dbReference type="Proteomes" id="UP000256599"/>
    </source>
</evidence>
<reference evidence="3 4" key="1">
    <citation type="submission" date="2018-04" db="EMBL/GenBank/DDBJ databases">
        <title>Novel Campyloabacter and Helicobacter Species and Strains.</title>
        <authorList>
            <person name="Mannion A.J."/>
            <person name="Shen Z."/>
            <person name="Fox J.G."/>
        </authorList>
    </citation>
    <scope>NUCLEOTIDE SEQUENCE [LARGE SCALE GENOMIC DNA]</scope>
    <source>
        <strain evidence="3 4">MIT 98-6070</strain>
    </source>
</reference>
<feature type="transmembrane region" description="Helical" evidence="2">
    <location>
        <begin position="6"/>
        <end position="31"/>
    </location>
</feature>
<evidence type="ECO:0000256" key="1">
    <source>
        <dbReference type="SAM" id="MobiDB-lite"/>
    </source>
</evidence>
<name>A0A3D8I6G1_9HELI</name>
<feature type="compositionally biased region" description="Polar residues" evidence="1">
    <location>
        <begin position="91"/>
        <end position="100"/>
    </location>
</feature>
<feature type="region of interest" description="Disordered" evidence="1">
    <location>
        <begin position="91"/>
        <end position="113"/>
    </location>
</feature>
<keyword evidence="2" id="KW-1133">Transmembrane helix</keyword>
<keyword evidence="2" id="KW-0812">Transmembrane</keyword>
<evidence type="ECO:0000313" key="3">
    <source>
        <dbReference type="EMBL" id="RDU60141.1"/>
    </source>
</evidence>
<protein>
    <recommendedName>
        <fullName evidence="5">TonB C-terminal domain-containing protein</fullName>
    </recommendedName>
</protein>
<evidence type="ECO:0000256" key="2">
    <source>
        <dbReference type="SAM" id="Phobius"/>
    </source>
</evidence>
<proteinExistence type="predicted"/>
<keyword evidence="4" id="KW-1185">Reference proteome</keyword>
<dbReference type="SUPFAM" id="SSF74653">
    <property type="entry name" value="TolA/TonB C-terminal domain"/>
    <property type="match status" value="1"/>
</dbReference>
<dbReference type="EMBL" id="NXLR01000005">
    <property type="protein sequence ID" value="RDU60141.1"/>
    <property type="molecule type" value="Genomic_DNA"/>
</dbReference>
<dbReference type="RefSeq" id="WP_104699875.1">
    <property type="nucleotide sequence ID" value="NZ_FZPP01000016.1"/>
</dbReference>
<dbReference type="AlphaFoldDB" id="A0A3D8I6G1"/>
<dbReference type="Gene3D" id="3.30.1150.10">
    <property type="match status" value="1"/>
</dbReference>
<dbReference type="Proteomes" id="UP000256599">
    <property type="component" value="Unassembled WGS sequence"/>
</dbReference>
<comment type="caution">
    <text evidence="3">The sequence shown here is derived from an EMBL/GenBank/DDBJ whole genome shotgun (WGS) entry which is preliminary data.</text>
</comment>
<accession>A0A3D8I6G1</accession>